<evidence type="ECO:0000256" key="7">
    <source>
        <dbReference type="ARBA" id="ARBA00022958"/>
    </source>
</evidence>
<comment type="subcellular location">
    <subcellularLocation>
        <location evidence="1">Membrane</location>
        <topology evidence="1">Multi-pass membrane protein</topology>
    </subcellularLocation>
</comment>
<comment type="caution">
    <text evidence="16">The sequence shown here is derived from an EMBL/GenBank/DDBJ whole genome shotgun (WGS) entry which is preliminary data.</text>
</comment>
<evidence type="ECO:0000313" key="17">
    <source>
        <dbReference type="Proteomes" id="UP000193944"/>
    </source>
</evidence>
<dbReference type="Gene3D" id="1.10.287.70">
    <property type="match status" value="1"/>
</dbReference>
<dbReference type="InterPro" id="IPR028325">
    <property type="entry name" value="VG_K_chnl"/>
</dbReference>
<evidence type="ECO:0000256" key="9">
    <source>
        <dbReference type="ARBA" id="ARBA00023065"/>
    </source>
</evidence>
<keyword evidence="12" id="KW-0175">Coiled coil</keyword>
<dbReference type="Gene3D" id="1.20.120.350">
    <property type="entry name" value="Voltage-gated potassium channels. Chain C"/>
    <property type="match status" value="1"/>
</dbReference>
<evidence type="ECO:0000256" key="1">
    <source>
        <dbReference type="ARBA" id="ARBA00004141"/>
    </source>
</evidence>
<feature type="domain" description="Ion transport" evidence="15">
    <location>
        <begin position="35"/>
        <end position="318"/>
    </location>
</feature>
<gene>
    <name evidence="16" type="ORF">BCR32DRAFT_296284</name>
</gene>
<evidence type="ECO:0000256" key="6">
    <source>
        <dbReference type="ARBA" id="ARBA00022882"/>
    </source>
</evidence>
<feature type="transmembrane region" description="Helical" evidence="14">
    <location>
        <begin position="305"/>
        <end position="327"/>
    </location>
</feature>
<protein>
    <submittedName>
        <fullName evidence="16">Voltage-gated potassium channel</fullName>
    </submittedName>
</protein>
<feature type="transmembrane region" description="Helical" evidence="14">
    <location>
        <begin position="32"/>
        <end position="51"/>
    </location>
</feature>
<dbReference type="SUPFAM" id="SSF81324">
    <property type="entry name" value="Voltage-gated potassium channels"/>
    <property type="match status" value="1"/>
</dbReference>
<keyword evidence="2" id="KW-0813">Transport</keyword>
<evidence type="ECO:0000256" key="8">
    <source>
        <dbReference type="ARBA" id="ARBA00022989"/>
    </source>
</evidence>
<evidence type="ECO:0000256" key="4">
    <source>
        <dbReference type="ARBA" id="ARBA00022692"/>
    </source>
</evidence>
<keyword evidence="8 14" id="KW-1133">Transmembrane helix</keyword>
<keyword evidence="11 16" id="KW-0407">Ion channel</keyword>
<dbReference type="EMBL" id="MCFG01000302">
    <property type="protein sequence ID" value="ORX76375.1"/>
    <property type="molecule type" value="Genomic_DNA"/>
</dbReference>
<feature type="region of interest" description="Disordered" evidence="13">
    <location>
        <begin position="480"/>
        <end position="502"/>
    </location>
</feature>
<dbReference type="PANTHER" id="PTHR11537:SF254">
    <property type="entry name" value="POTASSIUM VOLTAGE-GATED CHANNEL PROTEIN SHAB"/>
    <property type="match status" value="1"/>
</dbReference>
<evidence type="ECO:0000256" key="2">
    <source>
        <dbReference type="ARBA" id="ARBA00022448"/>
    </source>
</evidence>
<dbReference type="GO" id="GO:0008076">
    <property type="term" value="C:voltage-gated potassium channel complex"/>
    <property type="evidence" value="ECO:0007669"/>
    <property type="project" value="InterPro"/>
</dbReference>
<evidence type="ECO:0000256" key="11">
    <source>
        <dbReference type="ARBA" id="ARBA00023303"/>
    </source>
</evidence>
<reference evidence="16 17" key="2">
    <citation type="submission" date="2016-08" db="EMBL/GenBank/DDBJ databases">
        <title>Pervasive Adenine N6-methylation of Active Genes in Fungi.</title>
        <authorList>
            <consortium name="DOE Joint Genome Institute"/>
            <person name="Mondo S.J."/>
            <person name="Dannebaum R.O."/>
            <person name="Kuo R.C."/>
            <person name="Labutti K."/>
            <person name="Haridas S."/>
            <person name="Kuo A."/>
            <person name="Salamov A."/>
            <person name="Ahrendt S.R."/>
            <person name="Lipzen A."/>
            <person name="Sullivan W."/>
            <person name="Andreopoulos W.B."/>
            <person name="Clum A."/>
            <person name="Lindquist E."/>
            <person name="Daum C."/>
            <person name="Ramamoorthy G.K."/>
            <person name="Gryganskyi A."/>
            <person name="Culley D."/>
            <person name="Magnuson J.K."/>
            <person name="James T.Y."/>
            <person name="O'Malley M.A."/>
            <person name="Stajich J.E."/>
            <person name="Spatafora J.W."/>
            <person name="Visel A."/>
            <person name="Grigoriev I.V."/>
        </authorList>
    </citation>
    <scope>NUCLEOTIDE SEQUENCE [LARGE SCALE GENOMIC DNA]</scope>
    <source>
        <strain evidence="16 17">S4</strain>
    </source>
</reference>
<evidence type="ECO:0000256" key="10">
    <source>
        <dbReference type="ARBA" id="ARBA00023136"/>
    </source>
</evidence>
<evidence type="ECO:0000313" key="16">
    <source>
        <dbReference type="EMBL" id="ORX76375.1"/>
    </source>
</evidence>
<dbReference type="AlphaFoldDB" id="A0A1Y1WSJ9"/>
<dbReference type="GO" id="GO:0005249">
    <property type="term" value="F:voltage-gated potassium channel activity"/>
    <property type="evidence" value="ECO:0007669"/>
    <property type="project" value="InterPro"/>
</dbReference>
<keyword evidence="17" id="KW-1185">Reference proteome</keyword>
<evidence type="ECO:0000256" key="13">
    <source>
        <dbReference type="SAM" id="MobiDB-lite"/>
    </source>
</evidence>
<feature type="compositionally biased region" description="Basic and acidic residues" evidence="13">
    <location>
        <begin position="480"/>
        <end position="490"/>
    </location>
</feature>
<dbReference type="InterPro" id="IPR027359">
    <property type="entry name" value="Volt_channel_dom_sf"/>
</dbReference>
<feature type="transmembrane region" description="Helical" evidence="14">
    <location>
        <begin position="156"/>
        <end position="174"/>
    </location>
</feature>
<feature type="transmembrane region" description="Helical" evidence="14">
    <location>
        <begin position="71"/>
        <end position="91"/>
    </location>
</feature>
<evidence type="ECO:0000259" key="15">
    <source>
        <dbReference type="Pfam" id="PF00520"/>
    </source>
</evidence>
<dbReference type="Pfam" id="PF00520">
    <property type="entry name" value="Ion_trans"/>
    <property type="match status" value="1"/>
</dbReference>
<dbReference type="PRINTS" id="PR00169">
    <property type="entry name" value="KCHANNEL"/>
</dbReference>
<keyword evidence="6" id="KW-0851">Voltage-gated channel</keyword>
<dbReference type="STRING" id="1754192.A0A1Y1WSJ9"/>
<sequence>MPLKRKSSSFVDKAIHKLYNDKLCSEHAILNIVNYFNFFFIIAAIYIYYVSTLPQYQVEKDDKKLLKILEIIITSYLGGELLFRYILYTFFSITINGREKEFDKYFHRNYKSDIDYRFITMSGGTGKGVSRSKRQREILTSSVTHYFKFFKSKIEIINIISITPFFIELLFPHLRLTYSSYLNWIPSALRYTRIIRFIYYFANTRFVEFIKMSSLLQVLKNSTDGLITVTILVLWCMMYFCGFFFFAETYDCEFNPETEKYFRVVGNTTEECLVTSIIDSYWWGLVTVACIGYGDTTPMTAPGKIVVGVTIIFAIMIFPIPSSILTIEFMEFLVQLKKNETIENAIKECEKKIEKARKKRVKKELKDIISTRAFSNSTNTFLKYYSIQNGHGGHSGMTHIANPRSDTVNITNLFNKSNNINNNANISNSKEILPDSTTTIKYAISNKLMENKNPEIDELNKIIQDQKNLHKATVSFNDRRDKLGNEDGKLDPSYLSPEFGHSRKNSQGKIEVDMNMGEVKYMSISEISKELYKLSMEYYAFCDNEIGEVDEQTGTLYLLMNGLDKTINLVNALNHKKK</sequence>
<dbReference type="OrthoDB" id="297496at2759"/>
<keyword evidence="7" id="KW-0630">Potassium</keyword>
<reference evidence="16 17" key="1">
    <citation type="submission" date="2016-08" db="EMBL/GenBank/DDBJ databases">
        <title>A Parts List for Fungal Cellulosomes Revealed by Comparative Genomics.</title>
        <authorList>
            <consortium name="DOE Joint Genome Institute"/>
            <person name="Haitjema C.H."/>
            <person name="Gilmore S.P."/>
            <person name="Henske J.K."/>
            <person name="Solomon K.V."/>
            <person name="De Groot R."/>
            <person name="Kuo A."/>
            <person name="Mondo S.J."/>
            <person name="Salamov A.A."/>
            <person name="Labutti K."/>
            <person name="Zhao Z."/>
            <person name="Chiniquy J."/>
            <person name="Barry K."/>
            <person name="Brewer H.M."/>
            <person name="Purvine S.O."/>
            <person name="Wright A.T."/>
            <person name="Boxma B."/>
            <person name="Van Alen T."/>
            <person name="Hackstein J.H."/>
            <person name="Baker S.E."/>
            <person name="Grigoriev I.V."/>
            <person name="O'Malley M.A."/>
        </authorList>
    </citation>
    <scope>NUCLEOTIDE SEQUENCE [LARGE SCALE GENOMIC DNA]</scope>
    <source>
        <strain evidence="16 17">S4</strain>
    </source>
</reference>
<evidence type="ECO:0000256" key="3">
    <source>
        <dbReference type="ARBA" id="ARBA00022538"/>
    </source>
</evidence>
<dbReference type="GO" id="GO:0001508">
    <property type="term" value="P:action potential"/>
    <property type="evidence" value="ECO:0007669"/>
    <property type="project" value="TreeGrafter"/>
</dbReference>
<dbReference type="Proteomes" id="UP000193944">
    <property type="component" value="Unassembled WGS sequence"/>
</dbReference>
<evidence type="ECO:0000256" key="12">
    <source>
        <dbReference type="SAM" id="Coils"/>
    </source>
</evidence>
<proteinExistence type="predicted"/>
<keyword evidence="10 14" id="KW-0472">Membrane</keyword>
<feature type="coiled-coil region" evidence="12">
    <location>
        <begin position="339"/>
        <end position="366"/>
    </location>
</feature>
<evidence type="ECO:0000256" key="5">
    <source>
        <dbReference type="ARBA" id="ARBA00022826"/>
    </source>
</evidence>
<dbReference type="InterPro" id="IPR005821">
    <property type="entry name" value="Ion_trans_dom"/>
</dbReference>
<keyword evidence="5" id="KW-0631">Potassium channel</keyword>
<keyword evidence="4 14" id="KW-0812">Transmembrane</keyword>
<keyword evidence="9" id="KW-0406">Ion transport</keyword>
<feature type="transmembrane region" description="Helical" evidence="14">
    <location>
        <begin position="225"/>
        <end position="247"/>
    </location>
</feature>
<organism evidence="16 17">
    <name type="scientific">Anaeromyces robustus</name>
    <dbReference type="NCBI Taxonomy" id="1754192"/>
    <lineage>
        <taxon>Eukaryota</taxon>
        <taxon>Fungi</taxon>
        <taxon>Fungi incertae sedis</taxon>
        <taxon>Chytridiomycota</taxon>
        <taxon>Chytridiomycota incertae sedis</taxon>
        <taxon>Neocallimastigomycetes</taxon>
        <taxon>Neocallimastigales</taxon>
        <taxon>Neocallimastigaceae</taxon>
        <taxon>Anaeromyces</taxon>
    </lineage>
</organism>
<keyword evidence="3" id="KW-0633">Potassium transport</keyword>
<accession>A0A1Y1WSJ9</accession>
<name>A0A1Y1WSJ9_9FUNG</name>
<dbReference type="PANTHER" id="PTHR11537">
    <property type="entry name" value="VOLTAGE-GATED POTASSIUM CHANNEL"/>
    <property type="match status" value="1"/>
</dbReference>
<evidence type="ECO:0000256" key="14">
    <source>
        <dbReference type="SAM" id="Phobius"/>
    </source>
</evidence>